<accession>A0A319D8U1</accession>
<evidence type="ECO:0000313" key="2">
    <source>
        <dbReference type="EMBL" id="PYH93699.1"/>
    </source>
</evidence>
<proteinExistence type="predicted"/>
<sequence>MDTLNKSFNNASNAMWSDLHSNRTPDQLVEQHGEEPLSGIQGKGTATDPYDAGNRDEQPGAPNTRDNTAVIPEPLASINDDHARNPKSPSNADLGPKNVFVDDPRREQNMGYPMGATATTGKRQSQMTGVPEQRNPTSAYGQGSQNTQNAKDLAGSSSGTGGAYGYSGQGGQDTLAVRDKMSSQKDKELPGQSSTSAGGAVQSTTDTQGTKSMQPKEDEPISPTTTEGVDKEVTKTKSNEARGLRKEKQSADMSAFGGVDKEGAKSKLDDKATEMKQKEKSSMDKTISAGGIADSTQPGKKGKADGEDGSASQDNKEKESVDATKKAAENNEVSEEALKGPQTPAPREPFEFEKRLDEKGGRRSKAGADGDAGKDTSKRSSNGSKSSSSSHHSNPITQLKEKMGKVLHHNKS</sequence>
<feature type="compositionally biased region" description="Basic and acidic residues" evidence="1">
    <location>
        <begin position="348"/>
        <end position="378"/>
    </location>
</feature>
<dbReference type="VEuPathDB" id="FungiDB:BO71DRAFT_399522"/>
<feature type="compositionally biased region" description="Low complexity" evidence="1">
    <location>
        <begin position="379"/>
        <end position="394"/>
    </location>
</feature>
<evidence type="ECO:0000313" key="3">
    <source>
        <dbReference type="Proteomes" id="UP000247810"/>
    </source>
</evidence>
<feature type="compositionally biased region" description="Basic and acidic residues" evidence="1">
    <location>
        <begin position="259"/>
        <end position="283"/>
    </location>
</feature>
<feature type="compositionally biased region" description="Gly residues" evidence="1">
    <location>
        <begin position="158"/>
        <end position="171"/>
    </location>
</feature>
<feature type="compositionally biased region" description="Basic and acidic residues" evidence="1">
    <location>
        <begin position="228"/>
        <end position="250"/>
    </location>
</feature>
<organism evidence="2 3">
    <name type="scientific">Aspergillus ellipticus CBS 707.79</name>
    <dbReference type="NCBI Taxonomy" id="1448320"/>
    <lineage>
        <taxon>Eukaryota</taxon>
        <taxon>Fungi</taxon>
        <taxon>Dikarya</taxon>
        <taxon>Ascomycota</taxon>
        <taxon>Pezizomycotina</taxon>
        <taxon>Eurotiomycetes</taxon>
        <taxon>Eurotiomycetidae</taxon>
        <taxon>Eurotiales</taxon>
        <taxon>Aspergillaceae</taxon>
        <taxon>Aspergillus</taxon>
        <taxon>Aspergillus subgen. Circumdati</taxon>
    </lineage>
</organism>
<dbReference type="EMBL" id="KZ825887">
    <property type="protein sequence ID" value="PYH93699.1"/>
    <property type="molecule type" value="Genomic_DNA"/>
</dbReference>
<name>A0A319D8U1_9EURO</name>
<gene>
    <name evidence="2" type="ORF">BO71DRAFT_399522</name>
</gene>
<feature type="region of interest" description="Disordered" evidence="1">
    <location>
        <begin position="15"/>
        <end position="412"/>
    </location>
</feature>
<evidence type="ECO:0008006" key="4">
    <source>
        <dbReference type="Google" id="ProtNLM"/>
    </source>
</evidence>
<feature type="compositionally biased region" description="Polar residues" evidence="1">
    <location>
        <begin position="191"/>
        <end position="213"/>
    </location>
</feature>
<protein>
    <recommendedName>
        <fullName evidence="4">Glycine-rich cell wall structural protein 1</fullName>
    </recommendedName>
</protein>
<feature type="compositionally biased region" description="Basic and acidic residues" evidence="1">
    <location>
        <begin position="314"/>
        <end position="329"/>
    </location>
</feature>
<feature type="compositionally biased region" description="Polar residues" evidence="1">
    <location>
        <begin position="117"/>
        <end position="150"/>
    </location>
</feature>
<keyword evidence="3" id="KW-1185">Reference proteome</keyword>
<feature type="compositionally biased region" description="Basic and acidic residues" evidence="1">
    <location>
        <begin position="176"/>
        <end position="189"/>
    </location>
</feature>
<dbReference type="STRING" id="1448320.A0A319D8U1"/>
<reference evidence="2 3" key="1">
    <citation type="submission" date="2018-02" db="EMBL/GenBank/DDBJ databases">
        <title>The genomes of Aspergillus section Nigri reveals drivers in fungal speciation.</title>
        <authorList>
            <consortium name="DOE Joint Genome Institute"/>
            <person name="Vesth T.C."/>
            <person name="Nybo J."/>
            <person name="Theobald S."/>
            <person name="Brandl J."/>
            <person name="Frisvad J.C."/>
            <person name="Nielsen K.F."/>
            <person name="Lyhne E.K."/>
            <person name="Kogle M.E."/>
            <person name="Kuo A."/>
            <person name="Riley R."/>
            <person name="Clum A."/>
            <person name="Nolan M."/>
            <person name="Lipzen A."/>
            <person name="Salamov A."/>
            <person name="Henrissat B."/>
            <person name="Wiebenga A."/>
            <person name="De vries R.P."/>
            <person name="Grigoriev I.V."/>
            <person name="Mortensen U.H."/>
            <person name="Andersen M.R."/>
            <person name="Baker S.E."/>
        </authorList>
    </citation>
    <scope>NUCLEOTIDE SEQUENCE [LARGE SCALE GENOMIC DNA]</scope>
    <source>
        <strain evidence="2 3">CBS 707.79</strain>
    </source>
</reference>
<dbReference type="Proteomes" id="UP000247810">
    <property type="component" value="Unassembled WGS sequence"/>
</dbReference>
<dbReference type="OrthoDB" id="5388207at2759"/>
<dbReference type="AlphaFoldDB" id="A0A319D8U1"/>
<evidence type="ECO:0000256" key="1">
    <source>
        <dbReference type="SAM" id="MobiDB-lite"/>
    </source>
</evidence>